<dbReference type="InterPro" id="IPR000873">
    <property type="entry name" value="AMP-dep_synth/lig_dom"/>
</dbReference>
<dbReference type="EMBL" id="BONV01000003">
    <property type="protein sequence ID" value="GIG77843.1"/>
    <property type="molecule type" value="Genomic_DNA"/>
</dbReference>
<dbReference type="Proteomes" id="UP000630097">
    <property type="component" value="Unassembled WGS sequence"/>
</dbReference>
<dbReference type="RefSeq" id="WP_203881363.1">
    <property type="nucleotide sequence ID" value="NZ_BAABHH010000003.1"/>
</dbReference>
<dbReference type="SUPFAM" id="SSF56801">
    <property type="entry name" value="Acetyl-CoA synthetase-like"/>
    <property type="match status" value="1"/>
</dbReference>
<dbReference type="GO" id="GO:0031956">
    <property type="term" value="F:medium-chain fatty acid-CoA ligase activity"/>
    <property type="evidence" value="ECO:0007669"/>
    <property type="project" value="TreeGrafter"/>
</dbReference>
<reference evidence="5 6" key="1">
    <citation type="submission" date="2021-01" db="EMBL/GenBank/DDBJ databases">
        <title>Whole genome shotgun sequence of Planotetraspora kaengkrachanensis NBRC 104272.</title>
        <authorList>
            <person name="Komaki H."/>
            <person name="Tamura T."/>
        </authorList>
    </citation>
    <scope>NUCLEOTIDE SEQUENCE [LARGE SCALE GENOMIC DNA]</scope>
    <source>
        <strain evidence="5 6">NBRC 104272</strain>
    </source>
</reference>
<evidence type="ECO:0000259" key="3">
    <source>
        <dbReference type="Pfam" id="PF00501"/>
    </source>
</evidence>
<keyword evidence="6" id="KW-1185">Reference proteome</keyword>
<dbReference type="Gene3D" id="3.40.50.12780">
    <property type="entry name" value="N-terminal domain of ligase-like"/>
    <property type="match status" value="1"/>
</dbReference>
<comment type="caution">
    <text evidence="5">The sequence shown here is derived from an EMBL/GenBank/DDBJ whole genome shotgun (WGS) entry which is preliminary data.</text>
</comment>
<gene>
    <name evidence="5" type="ORF">Pka01_09700</name>
</gene>
<dbReference type="PANTHER" id="PTHR43201:SF5">
    <property type="entry name" value="MEDIUM-CHAIN ACYL-COA LIGASE ACSF2, MITOCHONDRIAL"/>
    <property type="match status" value="1"/>
</dbReference>
<evidence type="ECO:0000313" key="5">
    <source>
        <dbReference type="EMBL" id="GIG77843.1"/>
    </source>
</evidence>
<dbReference type="AlphaFoldDB" id="A0A8J3LRG7"/>
<evidence type="ECO:0000256" key="2">
    <source>
        <dbReference type="ARBA" id="ARBA00022598"/>
    </source>
</evidence>
<keyword evidence="2 5" id="KW-0436">Ligase</keyword>
<evidence type="ECO:0000259" key="4">
    <source>
        <dbReference type="Pfam" id="PF13193"/>
    </source>
</evidence>
<dbReference type="GO" id="GO:0006631">
    <property type="term" value="P:fatty acid metabolic process"/>
    <property type="evidence" value="ECO:0007669"/>
    <property type="project" value="TreeGrafter"/>
</dbReference>
<feature type="domain" description="AMP-binding enzyme C-terminal" evidence="4">
    <location>
        <begin position="461"/>
        <end position="537"/>
    </location>
</feature>
<proteinExistence type="inferred from homology"/>
<dbReference type="InterPro" id="IPR020845">
    <property type="entry name" value="AMP-binding_CS"/>
</dbReference>
<dbReference type="PANTHER" id="PTHR43201">
    <property type="entry name" value="ACYL-COA SYNTHETASE"/>
    <property type="match status" value="1"/>
</dbReference>
<name>A0A8J3LRG7_9ACTN</name>
<dbReference type="PROSITE" id="PS00455">
    <property type="entry name" value="AMP_BINDING"/>
    <property type="match status" value="1"/>
</dbReference>
<evidence type="ECO:0000313" key="6">
    <source>
        <dbReference type="Proteomes" id="UP000630097"/>
    </source>
</evidence>
<dbReference type="Pfam" id="PF13193">
    <property type="entry name" value="AMP-binding_C"/>
    <property type="match status" value="1"/>
</dbReference>
<dbReference type="InterPro" id="IPR025110">
    <property type="entry name" value="AMP-bd_C"/>
</dbReference>
<feature type="domain" description="AMP-dependent synthetase/ligase" evidence="3">
    <location>
        <begin position="56"/>
        <end position="411"/>
    </location>
</feature>
<dbReference type="InterPro" id="IPR045851">
    <property type="entry name" value="AMP-bd_C_sf"/>
</dbReference>
<accession>A0A8J3LRG7</accession>
<comment type="similarity">
    <text evidence="1">Belongs to the ATP-dependent AMP-binding enzyme family.</text>
</comment>
<organism evidence="5 6">
    <name type="scientific">Planotetraspora kaengkrachanensis</name>
    <dbReference type="NCBI Taxonomy" id="575193"/>
    <lineage>
        <taxon>Bacteria</taxon>
        <taxon>Bacillati</taxon>
        <taxon>Actinomycetota</taxon>
        <taxon>Actinomycetes</taxon>
        <taxon>Streptosporangiales</taxon>
        <taxon>Streptosporangiaceae</taxon>
        <taxon>Planotetraspora</taxon>
    </lineage>
</organism>
<evidence type="ECO:0000256" key="1">
    <source>
        <dbReference type="ARBA" id="ARBA00006432"/>
    </source>
</evidence>
<protein>
    <submittedName>
        <fullName evidence="5">Long-chain-fatty-acid--CoA ligase</fullName>
    </submittedName>
</protein>
<sequence>MGTSADPRTAATAIVTGLTGPGGEFELAEEDVLGSRMPVFRNRRRNLGEVLAGSAGFGDRDYIVTEHERISYAAHARQVASFAEALREEYGVRPGDRIAVNAANRPGWIVAFWAAVAVGAVTVGYNAWWSRREVEYALGHTTPKLVVADARRAALGGAGTPVVRMEDMPLLAGRYPDAPLTPHAAGEDDPVIIVYTSGTSGRPKGAVHSHRNLTSVIEYHRMNDAIARAFGDPTDPATRRYLLALPLFHIAGLHNLAIPRLATGSAVVMHQGGFDVDRVLRLVERERVTNWGAVPTMAHRLLEHGDLSGYDLSSLAAFSLASAPSSPAFKERLRAGFPVARQSLVDSYGLTESSTAISVASPADLAEAPGTLGRPIATVRMEVRDPQGTPVPEGVEGEICARSPFNMLGYWQDPEATARTIRDDRWLHTGDIGVIENGRLRLTTRRSDLILRGGENVYPAEVESVLWEHPGVVECAVVGAPHPDLGQEVAAVVVTGDDRPVGEDELRAHAAEHLAYFKVPSLWRITTNPLPRNATGKVVRHEVELSLGIRQSRSVQ</sequence>
<dbReference type="Pfam" id="PF00501">
    <property type="entry name" value="AMP-binding"/>
    <property type="match status" value="1"/>
</dbReference>
<dbReference type="InterPro" id="IPR042099">
    <property type="entry name" value="ANL_N_sf"/>
</dbReference>
<dbReference type="Gene3D" id="3.30.300.30">
    <property type="match status" value="1"/>
</dbReference>